<evidence type="ECO:0000256" key="2">
    <source>
        <dbReference type="ARBA" id="ARBA00001947"/>
    </source>
</evidence>
<evidence type="ECO:0000256" key="6">
    <source>
        <dbReference type="ARBA" id="ARBA00022670"/>
    </source>
</evidence>
<feature type="compositionally biased region" description="Low complexity" evidence="14">
    <location>
        <begin position="63"/>
        <end position="81"/>
    </location>
</feature>
<dbReference type="InterPro" id="IPR013661">
    <property type="entry name" value="Peptidase_M9_N_dom"/>
</dbReference>
<dbReference type="GO" id="GO:0006508">
    <property type="term" value="P:proteolysis"/>
    <property type="evidence" value="ECO:0007669"/>
    <property type="project" value="UniProtKB-KW"/>
</dbReference>
<evidence type="ECO:0000256" key="9">
    <source>
        <dbReference type="ARBA" id="ARBA00022801"/>
    </source>
</evidence>
<proteinExistence type="predicted"/>
<reference evidence="18 19" key="1">
    <citation type="submission" date="2019-12" db="EMBL/GenBank/DDBJ databases">
        <title>Shewanella insulae sp. nov., isolated from a tidal flat.</title>
        <authorList>
            <person name="Yoon J.-H."/>
        </authorList>
    </citation>
    <scope>NUCLEOTIDE SEQUENCE [LARGE SCALE GENOMIC DNA]</scope>
    <source>
        <strain evidence="18 19">JBTF-M18</strain>
    </source>
</reference>
<organism evidence="18 19">
    <name type="scientific">Shewanella insulae</name>
    <dbReference type="NCBI Taxonomy" id="2681496"/>
    <lineage>
        <taxon>Bacteria</taxon>
        <taxon>Pseudomonadati</taxon>
        <taxon>Pseudomonadota</taxon>
        <taxon>Gammaproteobacteria</taxon>
        <taxon>Alteromonadales</taxon>
        <taxon>Shewanellaceae</taxon>
        <taxon>Shewanella</taxon>
    </lineage>
</organism>
<keyword evidence="8 15" id="KW-0732">Signal</keyword>
<evidence type="ECO:0000313" key="18">
    <source>
        <dbReference type="EMBL" id="MXR68641.1"/>
    </source>
</evidence>
<dbReference type="InterPro" id="IPR007280">
    <property type="entry name" value="Peptidase_C_arc/bac"/>
</dbReference>
<keyword evidence="5" id="KW-0964">Secreted</keyword>
<feature type="domain" description="Peptidase C-terminal archaeal/bacterial" evidence="16">
    <location>
        <begin position="896"/>
        <end position="961"/>
    </location>
</feature>
<comment type="subcellular location">
    <subcellularLocation>
        <location evidence="3">Secreted</location>
    </subcellularLocation>
</comment>
<protein>
    <recommendedName>
        <fullName evidence="4">microbial collagenase</fullName>
        <ecNumber evidence="4">3.4.24.3</ecNumber>
    </recommendedName>
</protein>
<sequence length="979" mass="107287">MTTTMTIKTLAGSARARRFTPTTLALACSLLAMPLALHAQDVQGQGVSAKVVQGKDVKRSLSTKAAPPTQLAPTQAAAMQASKQPAYMTSDKAAASIRFDKSARKPIGARDTQEGEGVRPEKRDSKLEKGSKGQSALPGLKGYQGATGPAADTDACNGYSQFDSLSGQALYDFVRQAEFSCISELYSRNDATAVKVYQADNVVAVANLAKATAASYDSSTGSELFNLFYFLRGAFYIEYYNDDLSYGDSRASDAMRELLLEYAKNPAFTSLSDMQGNTLQEYFIAWDSSYNYYDSVAVITDYLNQFSEQHLASWYHRSALTKALTTLYRGNWDEKYTKASMEYDALRAALLKVATSDYIINSEYAFESSDAFHEFGRFYEYQAYWKLPDSLKTALNGGVQQYMAKFSRLSKQWVDAAGYLDYYNPGQCDSFGICGWEDEVEASVLAIHYSCSDTIKIRAQQLTDQELQASCDLMGEEEGLFHQILATGGEPVADDYNEDLQVNIFDSYDDYDVYAGIIFGINTGNGGMYLEGTPSDPDNQARFIAHEATWTDDILVWNLRHEYVHYLDGRFNLYGAFNYFDVDTGKSVWWAEGLAEYISHQNRYDEAVDIGRSQEFSLSEILSNTYDSGTDRVYRWGYLAVRFLFEQHRSDVDALLVHARAGDTTAWLSYIDNTIGTNYDAEWNSWLLTVTSNDTPLDGGIVTPIDSDGDGVIDSEDAFPNDPTEWADENGNGIGDNADAANGGGQTEHCGAATISDGNLTLEQAECVAGTGVNYYYTYVEQDNTQLYISTTGGEGDLDIYFNQQTWASPSDYEVKSQSSGNEELISVIANRGWVYISTAAVTPFEGASLKVSLSASGTPDNGSPQVADACLSQSPYSYGGVEFDQAVCVADGHSSYYFYVPANTAAIEINTAHGSGDLNLYANGETWASPTSYQHKSENAGNGEQIRVDSPAEGWFYVSADGAPSSSGASLVVTLETH</sequence>
<dbReference type="Gene3D" id="1.10.390.20">
    <property type="match status" value="1"/>
</dbReference>
<dbReference type="InterPro" id="IPR002169">
    <property type="entry name" value="Peptidase_M9A/M9B"/>
</dbReference>
<dbReference type="SUPFAM" id="SSF103647">
    <property type="entry name" value="TSP type-3 repeat"/>
    <property type="match status" value="1"/>
</dbReference>
<dbReference type="AlphaFoldDB" id="A0A6L7HZX6"/>
<evidence type="ECO:0000256" key="3">
    <source>
        <dbReference type="ARBA" id="ARBA00004613"/>
    </source>
</evidence>
<evidence type="ECO:0000256" key="5">
    <source>
        <dbReference type="ARBA" id="ARBA00022525"/>
    </source>
</evidence>
<accession>A0A6L7HZX6</accession>
<dbReference type="InterPro" id="IPR028974">
    <property type="entry name" value="TSP_type-3_rpt"/>
</dbReference>
<dbReference type="EC" id="3.4.24.3" evidence="4"/>
<evidence type="ECO:0000259" key="17">
    <source>
        <dbReference type="Pfam" id="PF08453"/>
    </source>
</evidence>
<dbReference type="Gene3D" id="2.60.120.380">
    <property type="match status" value="2"/>
</dbReference>
<evidence type="ECO:0000256" key="13">
    <source>
        <dbReference type="PIRSR" id="PIRSR602169-1"/>
    </source>
</evidence>
<evidence type="ECO:0000256" key="10">
    <source>
        <dbReference type="ARBA" id="ARBA00022833"/>
    </source>
</evidence>
<dbReference type="EMBL" id="WRPA01000005">
    <property type="protein sequence ID" value="MXR68641.1"/>
    <property type="molecule type" value="Genomic_DNA"/>
</dbReference>
<evidence type="ECO:0000313" key="19">
    <source>
        <dbReference type="Proteomes" id="UP000474778"/>
    </source>
</evidence>
<dbReference type="GO" id="GO:0004222">
    <property type="term" value="F:metalloendopeptidase activity"/>
    <property type="evidence" value="ECO:0007669"/>
    <property type="project" value="UniProtKB-EC"/>
</dbReference>
<feature type="compositionally biased region" description="Basic and acidic residues" evidence="14">
    <location>
        <begin position="111"/>
        <end position="131"/>
    </location>
</feature>
<dbReference type="Pfam" id="PF01752">
    <property type="entry name" value="Peptidase_M9"/>
    <property type="match status" value="1"/>
</dbReference>
<comment type="catalytic activity">
    <reaction evidence="1">
        <text>Digestion of native collagen in the triple helical region at Xaa-|-Gly bonds. With synthetic peptides, a preference is shown for Gly at P3 and P1', Pro and Ala at P2 and P2', and hydroxyproline, Ala or Arg at P3'.</text>
        <dbReference type="EC" id="3.4.24.3"/>
    </reaction>
</comment>
<evidence type="ECO:0000256" key="4">
    <source>
        <dbReference type="ARBA" id="ARBA00012653"/>
    </source>
</evidence>
<dbReference type="PRINTS" id="PR00931">
    <property type="entry name" value="MICOLLPTASE"/>
</dbReference>
<name>A0A6L7HZX6_9GAMM</name>
<dbReference type="Gene3D" id="3.40.30.160">
    <property type="entry name" value="Collagenase ColT, N-terminal domain"/>
    <property type="match status" value="1"/>
</dbReference>
<dbReference type="Proteomes" id="UP000474778">
    <property type="component" value="Unassembled WGS sequence"/>
</dbReference>
<feature type="signal peptide" evidence="15">
    <location>
        <begin position="1"/>
        <end position="39"/>
    </location>
</feature>
<dbReference type="GO" id="GO:0005509">
    <property type="term" value="F:calcium ion binding"/>
    <property type="evidence" value="ECO:0007669"/>
    <property type="project" value="InterPro"/>
</dbReference>
<evidence type="ECO:0000256" key="14">
    <source>
        <dbReference type="SAM" id="MobiDB-lite"/>
    </source>
</evidence>
<feature type="region of interest" description="Disordered" evidence="14">
    <location>
        <begin position="100"/>
        <end position="146"/>
    </location>
</feature>
<keyword evidence="6" id="KW-0645">Protease</keyword>
<dbReference type="GO" id="GO:0005576">
    <property type="term" value="C:extracellular region"/>
    <property type="evidence" value="ECO:0007669"/>
    <property type="project" value="UniProtKB-SubCell"/>
</dbReference>
<feature type="active site" evidence="13">
    <location>
        <position position="562"/>
    </location>
</feature>
<keyword evidence="12" id="KW-0865">Zymogen</keyword>
<feature type="chain" id="PRO_5026986695" description="microbial collagenase" evidence="15">
    <location>
        <begin position="40"/>
        <end position="979"/>
    </location>
</feature>
<evidence type="ECO:0000256" key="15">
    <source>
        <dbReference type="SAM" id="SignalP"/>
    </source>
</evidence>
<feature type="domain" description="Peptidase M9 collagenase N-terminal" evidence="17">
    <location>
        <begin position="159"/>
        <end position="337"/>
    </location>
</feature>
<keyword evidence="19" id="KW-1185">Reference proteome</keyword>
<keyword evidence="11" id="KW-0482">Metalloprotease</keyword>
<evidence type="ECO:0000256" key="7">
    <source>
        <dbReference type="ARBA" id="ARBA00022723"/>
    </source>
</evidence>
<evidence type="ECO:0000256" key="11">
    <source>
        <dbReference type="ARBA" id="ARBA00023049"/>
    </source>
</evidence>
<dbReference type="Pfam" id="PF04151">
    <property type="entry name" value="PPC"/>
    <property type="match status" value="1"/>
</dbReference>
<evidence type="ECO:0000256" key="1">
    <source>
        <dbReference type="ARBA" id="ARBA00000424"/>
    </source>
</evidence>
<dbReference type="Pfam" id="PF08453">
    <property type="entry name" value="Peptidase_M9_N"/>
    <property type="match status" value="1"/>
</dbReference>
<gene>
    <name evidence="18" type="ORF">GNT65_08140</name>
</gene>
<keyword evidence="7" id="KW-0479">Metal-binding</keyword>
<evidence type="ECO:0000256" key="8">
    <source>
        <dbReference type="ARBA" id="ARBA00022729"/>
    </source>
</evidence>
<dbReference type="GO" id="GO:0008270">
    <property type="term" value="F:zinc ion binding"/>
    <property type="evidence" value="ECO:0007669"/>
    <property type="project" value="InterPro"/>
</dbReference>
<evidence type="ECO:0000259" key="16">
    <source>
        <dbReference type="Pfam" id="PF04151"/>
    </source>
</evidence>
<keyword evidence="9" id="KW-0378">Hydrolase</keyword>
<comment type="cofactor">
    <cofactor evidence="2">
        <name>Zn(2+)</name>
        <dbReference type="ChEBI" id="CHEBI:29105"/>
    </cofactor>
</comment>
<comment type="caution">
    <text evidence="18">The sequence shown here is derived from an EMBL/GenBank/DDBJ whole genome shotgun (WGS) entry which is preliminary data.</text>
</comment>
<evidence type="ECO:0000256" key="12">
    <source>
        <dbReference type="ARBA" id="ARBA00023145"/>
    </source>
</evidence>
<feature type="region of interest" description="Disordered" evidence="14">
    <location>
        <begin position="59"/>
        <end position="85"/>
    </location>
</feature>
<keyword evidence="10" id="KW-0862">Zinc</keyword>